<evidence type="ECO:0000256" key="5">
    <source>
        <dbReference type="ARBA" id="ARBA00023157"/>
    </source>
</evidence>
<dbReference type="eggNOG" id="ENOG502Z82C">
    <property type="taxonomic scope" value="Bacteria"/>
</dbReference>
<dbReference type="GO" id="GO:0046872">
    <property type="term" value="F:metal ion binding"/>
    <property type="evidence" value="ECO:0007669"/>
    <property type="project" value="UniProtKB-KW"/>
</dbReference>
<evidence type="ECO:0000256" key="6">
    <source>
        <dbReference type="ARBA" id="ARBA00023180"/>
    </source>
</evidence>
<comment type="caution">
    <text evidence="7">The sequence shown here is derived from an EMBL/GenBank/DDBJ whole genome shotgun (WGS) entry which is preliminary data.</text>
</comment>
<evidence type="ECO:0000313" key="7">
    <source>
        <dbReference type="EMBL" id="CCH53108.1"/>
    </source>
</evidence>
<evidence type="ECO:0000256" key="3">
    <source>
        <dbReference type="ARBA" id="ARBA00022759"/>
    </source>
</evidence>
<dbReference type="Proteomes" id="UP000009309">
    <property type="component" value="Unassembled WGS sequence"/>
</dbReference>
<dbReference type="Gene3D" id="1.10.575.10">
    <property type="entry name" value="P1 Nuclease"/>
    <property type="match status" value="1"/>
</dbReference>
<dbReference type="PANTHER" id="PTHR33146">
    <property type="entry name" value="ENDONUCLEASE 4"/>
    <property type="match status" value="1"/>
</dbReference>
<keyword evidence="6" id="KW-0325">Glycoprotein</keyword>
<gene>
    <name evidence="7" type="ORF">BN8_02172</name>
</gene>
<evidence type="ECO:0000256" key="2">
    <source>
        <dbReference type="ARBA" id="ARBA00022723"/>
    </source>
</evidence>
<evidence type="ECO:0008006" key="9">
    <source>
        <dbReference type="Google" id="ProtNLM"/>
    </source>
</evidence>
<name>I2GGT3_9BACT</name>
<dbReference type="GO" id="GO:0004519">
    <property type="term" value="F:endonuclease activity"/>
    <property type="evidence" value="ECO:0007669"/>
    <property type="project" value="UniProtKB-KW"/>
</dbReference>
<dbReference type="AlphaFoldDB" id="I2GGT3"/>
<reference evidence="7 8" key="1">
    <citation type="journal article" date="2012" name="J. Bacteriol.">
        <title>Genome Sequence of the Filamentous Bacterium Fibrisoma limi BUZ 3T.</title>
        <authorList>
            <person name="Filippini M."/>
            <person name="Qi W."/>
            <person name="Jaenicke S."/>
            <person name="Goesmann A."/>
            <person name="Smits T.H."/>
            <person name="Bagheri H.C."/>
        </authorList>
    </citation>
    <scope>NUCLEOTIDE SEQUENCE [LARGE SCALE GENOMIC DNA]</scope>
    <source>
        <strain evidence="8">BUZ 3T</strain>
    </source>
</reference>
<proteinExistence type="predicted"/>
<accession>I2GGT3</accession>
<evidence type="ECO:0000256" key="4">
    <source>
        <dbReference type="ARBA" id="ARBA00022801"/>
    </source>
</evidence>
<dbReference type="GO" id="GO:0003676">
    <property type="term" value="F:nucleic acid binding"/>
    <property type="evidence" value="ECO:0007669"/>
    <property type="project" value="InterPro"/>
</dbReference>
<sequence>MHFSFWYLYLGGWSDGTSDRCTSLLKRVCLWLLVFSMTGPAYGWNKPTHMAIGAIAYRDLQAKSPRKLARVVEILRQHPDVKTRWATMLRDSSLTDDEKNRYLFMLAARWPDDIRGQNNPNDHASWHFINYVYNPGLGIARTDSTLATSENILQAFEQNRKILTSDAPDSTKAFALCWLFHLAGDVHMPLHTAALISPQFPEGDKGGNLFKIKMAMSNPTLNLHSFWDGMLLGKDAFRAADQLAISLSQTHTRRELPRPRKPAITDWSKESFALARTIAYQQGQLKGGTGNEGVVLPEGYVDTVKPIAEQQAAWAGHRLAVELLTDVKKR</sequence>
<evidence type="ECO:0000256" key="1">
    <source>
        <dbReference type="ARBA" id="ARBA00022722"/>
    </source>
</evidence>
<keyword evidence="3" id="KW-0255">Endonuclease</keyword>
<dbReference type="PANTHER" id="PTHR33146:SF10">
    <property type="entry name" value="STRAND-SPECIFIC NUCLEASE, PUTATIVE-RELATED"/>
    <property type="match status" value="1"/>
</dbReference>
<dbReference type="InterPro" id="IPR003154">
    <property type="entry name" value="S1/P1nuclease"/>
</dbReference>
<protein>
    <recommendedName>
        <fullName evidence="9">S1/P1 nuclease</fullName>
    </recommendedName>
</protein>
<dbReference type="GO" id="GO:0006308">
    <property type="term" value="P:DNA catabolic process"/>
    <property type="evidence" value="ECO:0007669"/>
    <property type="project" value="InterPro"/>
</dbReference>
<keyword evidence="2" id="KW-0479">Metal-binding</keyword>
<dbReference type="STRING" id="1185876.BN8_02172"/>
<keyword evidence="8" id="KW-1185">Reference proteome</keyword>
<dbReference type="GO" id="GO:0016788">
    <property type="term" value="F:hydrolase activity, acting on ester bonds"/>
    <property type="evidence" value="ECO:0007669"/>
    <property type="project" value="InterPro"/>
</dbReference>
<keyword evidence="4" id="KW-0378">Hydrolase</keyword>
<dbReference type="Pfam" id="PF02265">
    <property type="entry name" value="S1-P1_nuclease"/>
    <property type="match status" value="1"/>
</dbReference>
<dbReference type="EMBL" id="CAIT01000006">
    <property type="protein sequence ID" value="CCH53108.1"/>
    <property type="molecule type" value="Genomic_DNA"/>
</dbReference>
<keyword evidence="5" id="KW-1015">Disulfide bond</keyword>
<organism evidence="7 8">
    <name type="scientific">Fibrisoma limi BUZ 3</name>
    <dbReference type="NCBI Taxonomy" id="1185876"/>
    <lineage>
        <taxon>Bacteria</taxon>
        <taxon>Pseudomonadati</taxon>
        <taxon>Bacteroidota</taxon>
        <taxon>Cytophagia</taxon>
        <taxon>Cytophagales</taxon>
        <taxon>Spirosomataceae</taxon>
        <taxon>Fibrisoma</taxon>
    </lineage>
</organism>
<dbReference type="RefSeq" id="WP_009281692.1">
    <property type="nucleotide sequence ID" value="NZ_CAIT01000006.1"/>
</dbReference>
<dbReference type="SUPFAM" id="SSF48537">
    <property type="entry name" value="Phospholipase C/P1 nuclease"/>
    <property type="match status" value="1"/>
</dbReference>
<dbReference type="InterPro" id="IPR008947">
    <property type="entry name" value="PLipase_C/P1_nuclease_dom_sf"/>
</dbReference>
<evidence type="ECO:0000313" key="8">
    <source>
        <dbReference type="Proteomes" id="UP000009309"/>
    </source>
</evidence>
<dbReference type="CDD" id="cd11010">
    <property type="entry name" value="S1-P1_nuclease"/>
    <property type="match status" value="1"/>
</dbReference>
<keyword evidence="1" id="KW-0540">Nuclease</keyword>